<dbReference type="InterPro" id="IPR051677">
    <property type="entry name" value="AfsR-DnrI-RedD_regulator"/>
</dbReference>
<keyword evidence="2" id="KW-0805">Transcription regulation</keyword>
<feature type="region of interest" description="Disordered" evidence="5">
    <location>
        <begin position="122"/>
        <end position="217"/>
    </location>
</feature>
<evidence type="ECO:0000256" key="1">
    <source>
        <dbReference type="ARBA" id="ARBA00005820"/>
    </source>
</evidence>
<dbReference type="PANTHER" id="PTHR35807">
    <property type="entry name" value="TRANSCRIPTIONAL REGULATOR REDD-RELATED"/>
    <property type="match status" value="1"/>
</dbReference>
<dbReference type="EMBL" id="FMHT01000003">
    <property type="protein sequence ID" value="SCL26019.1"/>
    <property type="molecule type" value="Genomic_DNA"/>
</dbReference>
<dbReference type="InterPro" id="IPR001867">
    <property type="entry name" value="OmpR/PhoB-type_DNA-bd"/>
</dbReference>
<protein>
    <submittedName>
        <fullName evidence="7">Transcriptional activator domain-containing protein</fullName>
    </submittedName>
</protein>
<feature type="compositionally biased region" description="Low complexity" evidence="5">
    <location>
        <begin position="474"/>
        <end position="486"/>
    </location>
</feature>
<dbReference type="Proteomes" id="UP000199699">
    <property type="component" value="Unassembled WGS sequence"/>
</dbReference>
<dbReference type="GO" id="GO:0003677">
    <property type="term" value="F:DNA binding"/>
    <property type="evidence" value="ECO:0007669"/>
    <property type="project" value="UniProtKB-KW"/>
</dbReference>
<dbReference type="GO" id="GO:0006355">
    <property type="term" value="P:regulation of DNA-templated transcription"/>
    <property type="evidence" value="ECO:0007669"/>
    <property type="project" value="InterPro"/>
</dbReference>
<comment type="similarity">
    <text evidence="1">Belongs to the AfsR/DnrI/RedD regulatory family.</text>
</comment>
<evidence type="ECO:0000256" key="5">
    <source>
        <dbReference type="SAM" id="MobiDB-lite"/>
    </source>
</evidence>
<dbReference type="PANTHER" id="PTHR35807:SF1">
    <property type="entry name" value="TRANSCRIPTIONAL REGULATOR REDD"/>
    <property type="match status" value="1"/>
</dbReference>
<dbReference type="InterPro" id="IPR016032">
    <property type="entry name" value="Sig_transdc_resp-reg_C-effctor"/>
</dbReference>
<dbReference type="PROSITE" id="PS51782">
    <property type="entry name" value="LYSM"/>
    <property type="match status" value="1"/>
</dbReference>
<dbReference type="GO" id="GO:0000160">
    <property type="term" value="P:phosphorelay signal transduction system"/>
    <property type="evidence" value="ECO:0007669"/>
    <property type="project" value="InterPro"/>
</dbReference>
<evidence type="ECO:0000256" key="2">
    <source>
        <dbReference type="ARBA" id="ARBA00023015"/>
    </source>
</evidence>
<dbReference type="InterPro" id="IPR005158">
    <property type="entry name" value="BTAD"/>
</dbReference>
<dbReference type="CDD" id="cd00118">
    <property type="entry name" value="LysM"/>
    <property type="match status" value="1"/>
</dbReference>
<dbReference type="STRING" id="145857.GA0070616_3222"/>
<evidence type="ECO:0000313" key="8">
    <source>
        <dbReference type="Proteomes" id="UP000199699"/>
    </source>
</evidence>
<dbReference type="SUPFAM" id="SSF46894">
    <property type="entry name" value="C-terminal effector domain of the bipartite response regulators"/>
    <property type="match status" value="1"/>
</dbReference>
<sequence>MVKLSASATATVVGTALLAAAPLVLAYAAGWLAITVPSPERWGAWLRQPLTRGFVILLLQSGMWLMWVLFAGSVVFRAQRWFTGRVRWRLALRLPGPLQGIAAALLGATAVTTVAVPATAHSATDVAGSPETPPLADQGRQEPHTPGDPPQSGDPERHTSIPRTGVDGFVDDGDRFPNSGASDRSVEGRQVVADTAARQPPPAHLVSGQAAPPPSRNSLTCVVKRGDSLSEIAERWLGDADRWPEIFALNRGTRFPDVGGSLTSPHLIYPGWILDLPADATPPAGKRSRPDGPGVVEPAPAPSQSTSGPVAGATSPTDQPDNSDAGAPTAAGPASPAVPAPPAPRDASSGPGADTPAPAGSPSARAERPGITLPTGSWTDVGLALAIAAAAALVWAHRRRRYQPRTPGARVRAADRGLEPLPAVVTQIRRGLRPTDVDGLDLLETATPLAAGTDHVRRDGDGAADAQTSDVKDLLGGNDLPDGDAGQRQEPVPVVPALDGPLAAVWPPAGLGLTGPGAEAAGRGFLTAALAAGGVDNPHARSTVVIPSTTAATLLGAAAVLPETPRLTVPGSLDDALDILEADTLHRTRLAYQHEVDTIAELRRTDPCEEPQPPILLIADAAASHERARIAALLAQGQRLDIHGILLGSWPDGNTVVVNVDGTTTPADGEARHRTHPADVGRLSVLTPAETIGLLTTVAEAHTGQQRPSPADTARPAAGQDPRPASTSTEDAGHGDGDGRGPVGDEPAPAAEDTAPVVPHPRDPATDGTQAAGEEPAALSNGRVKVRVLGGARIVDMDTTMPLRAKALELLVYLVVHDGDAAQDSILDDLLPDAPAARAPHRLHTYVSALRKALARTGGPASYLTHPSRRYTLNREMLDVDLWRMRDALRDAKHATTDTDRTAALQRAIDAYDGALADGSGYEWIEAHREGIRRQALDAHLALATATTDPTQALAVLEAAMRHDPYAEAFYQQAMRAHATLGHLEQIRALRRTLTRRLEEIDAEPSEDTLALADRLIAGLRQQWPTGKPEPRDDGPRS</sequence>
<dbReference type="Gene3D" id="1.10.10.10">
    <property type="entry name" value="Winged helix-like DNA-binding domain superfamily/Winged helix DNA-binding domain"/>
    <property type="match status" value="1"/>
</dbReference>
<accession>A0A1C6S987</accession>
<dbReference type="InterPro" id="IPR036779">
    <property type="entry name" value="LysM_dom_sf"/>
</dbReference>
<proteinExistence type="inferred from homology"/>
<dbReference type="Pfam" id="PF03704">
    <property type="entry name" value="BTAD"/>
    <property type="match status" value="1"/>
</dbReference>
<evidence type="ECO:0000259" key="6">
    <source>
        <dbReference type="PROSITE" id="PS51782"/>
    </source>
</evidence>
<dbReference type="SMART" id="SM01043">
    <property type="entry name" value="BTAD"/>
    <property type="match status" value="1"/>
</dbReference>
<dbReference type="SUPFAM" id="SSF48452">
    <property type="entry name" value="TPR-like"/>
    <property type="match status" value="1"/>
</dbReference>
<dbReference type="Gene3D" id="1.25.40.10">
    <property type="entry name" value="Tetratricopeptide repeat domain"/>
    <property type="match status" value="1"/>
</dbReference>
<reference evidence="7 8" key="1">
    <citation type="submission" date="2016-06" db="EMBL/GenBank/DDBJ databases">
        <authorList>
            <person name="Kjaerup R.B."/>
            <person name="Dalgaard T.S."/>
            <person name="Juul-Madsen H.R."/>
        </authorList>
    </citation>
    <scope>NUCLEOTIDE SEQUENCE [LARGE SCALE GENOMIC DNA]</scope>
    <source>
        <strain evidence="7 8">DSM 43818</strain>
    </source>
</reference>
<keyword evidence="8" id="KW-1185">Reference proteome</keyword>
<feature type="region of interest" description="Disordered" evidence="5">
    <location>
        <begin position="453"/>
        <end position="490"/>
    </location>
</feature>
<dbReference type="SMART" id="SM00862">
    <property type="entry name" value="Trans_reg_C"/>
    <property type="match status" value="1"/>
</dbReference>
<organism evidence="7 8">
    <name type="scientific">Micromonospora nigra</name>
    <dbReference type="NCBI Taxonomy" id="145857"/>
    <lineage>
        <taxon>Bacteria</taxon>
        <taxon>Bacillati</taxon>
        <taxon>Actinomycetota</taxon>
        <taxon>Actinomycetes</taxon>
        <taxon>Micromonosporales</taxon>
        <taxon>Micromonosporaceae</taxon>
        <taxon>Micromonospora</taxon>
    </lineage>
</organism>
<feature type="region of interest" description="Disordered" evidence="5">
    <location>
        <begin position="701"/>
        <end position="779"/>
    </location>
</feature>
<gene>
    <name evidence="7" type="ORF">GA0070616_3222</name>
</gene>
<feature type="domain" description="LysM" evidence="6">
    <location>
        <begin position="219"/>
        <end position="276"/>
    </location>
</feature>
<evidence type="ECO:0000313" key="7">
    <source>
        <dbReference type="EMBL" id="SCL26019.1"/>
    </source>
</evidence>
<evidence type="ECO:0000256" key="4">
    <source>
        <dbReference type="ARBA" id="ARBA00023163"/>
    </source>
</evidence>
<dbReference type="AlphaFoldDB" id="A0A1C6S987"/>
<dbReference type="InterPro" id="IPR011990">
    <property type="entry name" value="TPR-like_helical_dom_sf"/>
</dbReference>
<keyword evidence="3" id="KW-0238">DNA-binding</keyword>
<name>A0A1C6S987_9ACTN</name>
<feature type="compositionally biased region" description="Polar residues" evidence="5">
    <location>
        <begin position="302"/>
        <end position="322"/>
    </location>
</feature>
<dbReference type="Gene3D" id="3.10.350.10">
    <property type="entry name" value="LysM domain"/>
    <property type="match status" value="1"/>
</dbReference>
<dbReference type="InterPro" id="IPR036388">
    <property type="entry name" value="WH-like_DNA-bd_sf"/>
</dbReference>
<feature type="compositionally biased region" description="Low complexity" evidence="5">
    <location>
        <begin position="323"/>
        <end position="335"/>
    </location>
</feature>
<feature type="region of interest" description="Disordered" evidence="5">
    <location>
        <begin position="280"/>
        <end position="373"/>
    </location>
</feature>
<keyword evidence="4" id="KW-0804">Transcription</keyword>
<feature type="compositionally biased region" description="Low complexity" evidence="5">
    <location>
        <begin position="744"/>
        <end position="757"/>
    </location>
</feature>
<evidence type="ECO:0000256" key="3">
    <source>
        <dbReference type="ARBA" id="ARBA00023125"/>
    </source>
</evidence>
<dbReference type="InterPro" id="IPR018392">
    <property type="entry name" value="LysM"/>
</dbReference>